<keyword evidence="1 5" id="KW-0479">Metal-binding</keyword>
<dbReference type="EMBL" id="JAUKUC010000001">
    <property type="protein sequence ID" value="MDO1513566.1"/>
    <property type="molecule type" value="Genomic_DNA"/>
</dbReference>
<reference evidence="7" key="2">
    <citation type="submission" date="2023-06" db="EMBL/GenBank/DDBJ databases">
        <authorList>
            <person name="Lucena T."/>
            <person name="Sun Q."/>
        </authorList>
    </citation>
    <scope>NUCLEOTIDE SEQUENCE</scope>
    <source>
        <strain evidence="7">CECT 8869</strain>
    </source>
</reference>
<dbReference type="HAMAP" id="MF_01962">
    <property type="entry name" value="Adenine_deaminase"/>
    <property type="match status" value="1"/>
</dbReference>
<organism evidence="7 8">
    <name type="scientific">Maribacter confluentis</name>
    <dbReference type="NCBI Taxonomy" id="1656093"/>
    <lineage>
        <taxon>Bacteria</taxon>
        <taxon>Pseudomonadati</taxon>
        <taxon>Bacteroidota</taxon>
        <taxon>Flavobacteriia</taxon>
        <taxon>Flavobacteriales</taxon>
        <taxon>Flavobacteriaceae</taxon>
        <taxon>Maribacter</taxon>
    </lineage>
</organism>
<comment type="function">
    <text evidence="5">Catalyzes the hydrolytic deamination of adenine to hypoxanthine. Plays an important role in the purine salvage pathway and in nitrogen catabolism.</text>
</comment>
<dbReference type="SUPFAM" id="SSF51556">
    <property type="entry name" value="Metallo-dependent hydrolases"/>
    <property type="match status" value="1"/>
</dbReference>
<evidence type="ECO:0000256" key="4">
    <source>
        <dbReference type="ARBA" id="ARBA00023080"/>
    </source>
</evidence>
<evidence type="ECO:0000313" key="8">
    <source>
        <dbReference type="Proteomes" id="UP001168579"/>
    </source>
</evidence>
<dbReference type="Gene3D" id="3.20.20.140">
    <property type="entry name" value="Metal-dependent hydrolases"/>
    <property type="match status" value="1"/>
</dbReference>
<feature type="binding site" evidence="5">
    <location>
        <position position="21"/>
    </location>
    <ligand>
        <name>Zn(2+)</name>
        <dbReference type="ChEBI" id="CHEBI:29105"/>
        <note>catalytic</note>
    </ligand>
</feature>
<feature type="active site" description="Proton donor" evidence="5">
    <location>
        <position position="202"/>
    </location>
</feature>
<dbReference type="Proteomes" id="UP001168579">
    <property type="component" value="Unassembled WGS sequence"/>
</dbReference>
<dbReference type="InterPro" id="IPR028892">
    <property type="entry name" value="ADE"/>
</dbReference>
<evidence type="ECO:0000256" key="5">
    <source>
        <dbReference type="HAMAP-Rule" id="MF_01962"/>
    </source>
</evidence>
<evidence type="ECO:0000256" key="1">
    <source>
        <dbReference type="ARBA" id="ARBA00022723"/>
    </source>
</evidence>
<feature type="binding site" evidence="5">
    <location>
        <position position="280"/>
    </location>
    <ligand>
        <name>Zn(2+)</name>
        <dbReference type="ChEBI" id="CHEBI:29105"/>
        <note>catalytic</note>
    </ligand>
</feature>
<evidence type="ECO:0000256" key="2">
    <source>
        <dbReference type="ARBA" id="ARBA00022801"/>
    </source>
</evidence>
<dbReference type="NCBIfam" id="TIGR01430">
    <property type="entry name" value="aden_deam"/>
    <property type="match status" value="1"/>
</dbReference>
<feature type="binding site" evidence="5">
    <location>
        <position position="19"/>
    </location>
    <ligand>
        <name>Zn(2+)</name>
        <dbReference type="ChEBI" id="CHEBI:29105"/>
        <note>catalytic</note>
    </ligand>
</feature>
<comment type="caution">
    <text evidence="7">The sequence shown here is derived from an EMBL/GenBank/DDBJ whole genome shotgun (WGS) entry which is preliminary data.</text>
</comment>
<dbReference type="InterPro" id="IPR032466">
    <property type="entry name" value="Metal_Hydrolase"/>
</dbReference>
<dbReference type="CDD" id="cd01320">
    <property type="entry name" value="ADA"/>
    <property type="match status" value="1"/>
</dbReference>
<dbReference type="InterPro" id="IPR001365">
    <property type="entry name" value="A_deaminase_dom"/>
</dbReference>
<keyword evidence="4 5" id="KW-0546">Nucleotide metabolism</keyword>
<comment type="catalytic activity">
    <reaction evidence="5">
        <text>adenine + H2O + H(+) = hypoxanthine + NH4(+)</text>
        <dbReference type="Rhea" id="RHEA:23688"/>
        <dbReference type="ChEBI" id="CHEBI:15377"/>
        <dbReference type="ChEBI" id="CHEBI:15378"/>
        <dbReference type="ChEBI" id="CHEBI:16708"/>
        <dbReference type="ChEBI" id="CHEBI:17368"/>
        <dbReference type="ChEBI" id="CHEBI:28938"/>
        <dbReference type="EC" id="3.5.4.2"/>
    </reaction>
</comment>
<dbReference type="PANTHER" id="PTHR43114">
    <property type="entry name" value="ADENINE DEAMINASE"/>
    <property type="match status" value="1"/>
</dbReference>
<comment type="similarity">
    <text evidence="5">Belongs to the metallo-dependent hydrolases superfamily. Adenosine and AMP deaminases family. Adenine deaminase type 2 subfamily.</text>
</comment>
<feature type="binding site" evidence="5">
    <location>
        <position position="199"/>
    </location>
    <ligand>
        <name>Zn(2+)</name>
        <dbReference type="ChEBI" id="CHEBI:29105"/>
        <note>catalytic</note>
    </ligand>
</feature>
<proteinExistence type="inferred from homology"/>
<keyword evidence="2 5" id="KW-0378">Hydrolase</keyword>
<dbReference type="NCBIfam" id="NF006850">
    <property type="entry name" value="PRK09358.1-6"/>
    <property type="match status" value="1"/>
</dbReference>
<evidence type="ECO:0000256" key="3">
    <source>
        <dbReference type="ARBA" id="ARBA00022833"/>
    </source>
</evidence>
<accession>A0ABT8RRM6</accession>
<dbReference type="RefSeq" id="WP_304436425.1">
    <property type="nucleotide sequence ID" value="NZ_JAUKUC010000001.1"/>
</dbReference>
<keyword evidence="8" id="KW-1185">Reference proteome</keyword>
<name>A0ABT8RRM6_9FLAO</name>
<dbReference type="EC" id="3.5.4.2" evidence="5"/>
<feature type="site" description="Important for catalytic activity" evidence="5">
    <location>
        <position position="223"/>
    </location>
</feature>
<evidence type="ECO:0000313" key="7">
    <source>
        <dbReference type="EMBL" id="MDO1513566.1"/>
    </source>
</evidence>
<sequence length="345" mass="39765">MNPSHLKELIQGIPKTELHLHIEGSLEADLMFKIARRNNIELAYKSVEDLKKAYKFNNLQEFLDLYYLGAQVLLHEQDFFELTYEYLKKVHQQNVVHVEVFFDPQTHTERGVPFSMVINGIYRALKKGEQEYGITFKLIMSYLRHLSEEAAFKTLEESLPFKEWIDGVGLDSSELGNPPSKFINVFKASAAQGYKLVAHAGEEGPKEYIYEALDLLEVIRIDHGNRCVDDEILVKRLVKEQIPLTLCPLSNLELKVVQKLEDHPIAKMLDKGILATIHSDDPAYFGGYMNENYYETAKALNLSTTQLKQLAINGFKASWLDQEAKEKHIEQVKEYFETYSTTQLR</sequence>
<dbReference type="GO" id="GO:0016787">
    <property type="term" value="F:hydrolase activity"/>
    <property type="evidence" value="ECO:0007669"/>
    <property type="project" value="UniProtKB-KW"/>
</dbReference>
<feature type="binding site" evidence="5">
    <location>
        <position position="281"/>
    </location>
    <ligand>
        <name>substrate</name>
    </ligand>
</feature>
<evidence type="ECO:0000259" key="6">
    <source>
        <dbReference type="Pfam" id="PF00962"/>
    </source>
</evidence>
<reference evidence="7" key="1">
    <citation type="journal article" date="2014" name="Int. J. Syst. Evol. Microbiol.">
        <title>Complete genome of a new Firmicutes species belonging to the dominant human colonic microbiota ('Ruminococcus bicirculans') reveals two chromosomes and a selective capacity to utilize plant glucans.</title>
        <authorList>
            <consortium name="NISC Comparative Sequencing Program"/>
            <person name="Wegmann U."/>
            <person name="Louis P."/>
            <person name="Goesmann A."/>
            <person name="Henrissat B."/>
            <person name="Duncan S.H."/>
            <person name="Flint H.J."/>
        </authorList>
    </citation>
    <scope>NUCLEOTIDE SEQUENCE</scope>
    <source>
        <strain evidence="7">CECT 8869</strain>
    </source>
</reference>
<protein>
    <recommendedName>
        <fullName evidence="5">Adenine deaminase</fullName>
        <shortName evidence="5">ADE</shortName>
        <ecNumber evidence="5">3.5.4.2</ecNumber>
    </recommendedName>
    <alternativeName>
        <fullName evidence="5">Adenine aminohydrolase</fullName>
        <shortName evidence="5">AAH</shortName>
    </alternativeName>
</protein>
<gene>
    <name evidence="7" type="ORF">Q2T41_12965</name>
</gene>
<feature type="domain" description="Adenosine deaminase" evidence="6">
    <location>
        <begin position="14"/>
        <end position="334"/>
    </location>
</feature>
<comment type="cofactor">
    <cofactor evidence="5">
        <name>Zn(2+)</name>
        <dbReference type="ChEBI" id="CHEBI:29105"/>
    </cofactor>
    <text evidence="5">Binds 1 zinc ion per subunit.</text>
</comment>
<dbReference type="InterPro" id="IPR006330">
    <property type="entry name" value="Ado/ade_deaminase"/>
</dbReference>
<dbReference type="PANTHER" id="PTHR43114:SF6">
    <property type="entry name" value="ADENINE DEAMINASE"/>
    <property type="match status" value="1"/>
</dbReference>
<keyword evidence="3 5" id="KW-0862">Zinc</keyword>
<dbReference type="Pfam" id="PF00962">
    <property type="entry name" value="A_deaminase"/>
    <property type="match status" value="1"/>
</dbReference>